<dbReference type="PANTHER" id="PTHR43235">
    <property type="entry name" value="GLUTAMINE AMIDOTRANSFERASE PB2B2.05-RELATED"/>
    <property type="match status" value="1"/>
</dbReference>
<gene>
    <name evidence="1" type="ORF">AB8B22_08095</name>
</gene>
<dbReference type="InterPro" id="IPR011697">
    <property type="entry name" value="Peptidase_C26"/>
</dbReference>
<dbReference type="GO" id="GO:0006598">
    <property type="term" value="P:polyamine catabolic process"/>
    <property type="evidence" value="ECO:0007669"/>
    <property type="project" value="TreeGrafter"/>
</dbReference>
<dbReference type="SUPFAM" id="SSF52317">
    <property type="entry name" value="Class I glutamine amidotransferase-like"/>
    <property type="match status" value="1"/>
</dbReference>
<name>A0AB39VFB7_9FUSO</name>
<accession>A0AB39VFB7</accession>
<dbReference type="Gene3D" id="3.40.50.880">
    <property type="match status" value="1"/>
</dbReference>
<proteinExistence type="predicted"/>
<evidence type="ECO:0000313" key="1">
    <source>
        <dbReference type="EMBL" id="XDU66370.1"/>
    </source>
</evidence>
<dbReference type="InterPro" id="IPR029062">
    <property type="entry name" value="Class_I_gatase-like"/>
</dbReference>
<dbReference type="PANTHER" id="PTHR43235:SF1">
    <property type="entry name" value="GLUTAMINE AMIDOTRANSFERASE PB2B2.05-RELATED"/>
    <property type="match status" value="1"/>
</dbReference>
<dbReference type="GO" id="GO:0033969">
    <property type="term" value="F:gamma-glutamyl-gamma-aminobutyrate hydrolase activity"/>
    <property type="evidence" value="ECO:0007669"/>
    <property type="project" value="TreeGrafter"/>
</dbReference>
<dbReference type="RefSeq" id="WP_369710732.1">
    <property type="nucleotide sequence ID" value="NZ_CP165644.1"/>
</dbReference>
<dbReference type="InterPro" id="IPR044668">
    <property type="entry name" value="PuuD-like"/>
</dbReference>
<dbReference type="Pfam" id="PF07722">
    <property type="entry name" value="Peptidase_C26"/>
    <property type="match status" value="1"/>
</dbReference>
<dbReference type="CDD" id="cd01745">
    <property type="entry name" value="GATase1_2"/>
    <property type="match status" value="1"/>
</dbReference>
<sequence length="249" mass="28017">MKKPLIGISGSTTHLENGLFAGYKRSSLDQSYIDSVIRAGGVPYVLPFNTDDEIIEEMVKNVDAIILSGGNDVFPLLYGEEPKEKLGEIFPDRDHFDTILIKTAEKLKKPILGICRGHQLINVIFGGTLHQDLSYAENISIKHFQKAKWNVFTHSISIDKNSFLNDIFESGIGFVNSFHHQIINKIAPGFKPIAKSSDGVIEAIENLNTQNLILGIQWHPEMMSATDKYAHKIFKKFIDYVKSKKKDEI</sequence>
<dbReference type="KEGG" id="lrug:AB8B22_08095"/>
<protein>
    <submittedName>
        <fullName evidence="1">Gamma-glutamyl-gamma-aminobutyrate hydrolase family protein</fullName>
    </submittedName>
</protein>
<dbReference type="PROSITE" id="PS51273">
    <property type="entry name" value="GATASE_TYPE_1"/>
    <property type="match status" value="1"/>
</dbReference>
<keyword evidence="1" id="KW-0378">Hydrolase</keyword>
<organism evidence="1">
    <name type="scientific">Leptotrichia rugosa</name>
    <dbReference type="NCBI Taxonomy" id="3239302"/>
    <lineage>
        <taxon>Bacteria</taxon>
        <taxon>Fusobacteriati</taxon>
        <taxon>Fusobacteriota</taxon>
        <taxon>Fusobacteriia</taxon>
        <taxon>Fusobacteriales</taxon>
        <taxon>Leptotrichiaceae</taxon>
        <taxon>Leptotrichia</taxon>
    </lineage>
</organism>
<dbReference type="AlphaFoldDB" id="A0AB39VFB7"/>
<dbReference type="EMBL" id="CP165644">
    <property type="protein sequence ID" value="XDU66370.1"/>
    <property type="molecule type" value="Genomic_DNA"/>
</dbReference>
<dbReference type="FunFam" id="3.40.50.880:FF:000030">
    <property type="entry name" value="Gamma-glutamyl-gamma-aminobutyrate hydrolase PuuD"/>
    <property type="match status" value="1"/>
</dbReference>
<reference evidence="1" key="1">
    <citation type="submission" date="2024-07" db="EMBL/GenBank/DDBJ databases">
        <authorList>
            <person name="Li X.-J."/>
            <person name="Wang X."/>
        </authorList>
    </citation>
    <scope>NUCLEOTIDE SEQUENCE</scope>
    <source>
        <strain evidence="1">HSP-334</strain>
    </source>
</reference>
<dbReference type="GO" id="GO:0005829">
    <property type="term" value="C:cytosol"/>
    <property type="evidence" value="ECO:0007669"/>
    <property type="project" value="TreeGrafter"/>
</dbReference>